<sequence length="156" mass="18350">MEKTNLNIEEYYLQESERSNLSSRRISLSQDDNNKPFKKQKIGSSKQSFVWNYFITINNTNYCQVFVPVSTKNPDEKCNHKVENDATTTNMINHLKKIHNIINLTEQEMFIVKDSQPFYILKSNSFKELLLFLHPFFEIPTEEALSNLLNDMFKTG</sequence>
<gene>
    <name evidence="1" type="ORF">RCL2_002829900</name>
</gene>
<reference evidence="1" key="1">
    <citation type="submission" date="2019-10" db="EMBL/GenBank/DDBJ databases">
        <title>Conservation and host-specific expression of non-tandemly repeated heterogenous ribosome RNA gene in arbuscular mycorrhizal fungi.</title>
        <authorList>
            <person name="Maeda T."/>
            <person name="Kobayashi Y."/>
            <person name="Nakagawa T."/>
            <person name="Ezawa T."/>
            <person name="Yamaguchi K."/>
            <person name="Bino T."/>
            <person name="Nishimoto Y."/>
            <person name="Shigenobu S."/>
            <person name="Kawaguchi M."/>
        </authorList>
    </citation>
    <scope>NUCLEOTIDE SEQUENCE</scope>
    <source>
        <strain evidence="1">HR1</strain>
    </source>
</reference>
<dbReference type="EMBL" id="BLAL01000303">
    <property type="protein sequence ID" value="GET01917.1"/>
    <property type="molecule type" value="Genomic_DNA"/>
</dbReference>
<comment type="caution">
    <text evidence="1">The sequence shown here is derived from an EMBL/GenBank/DDBJ whole genome shotgun (WGS) entry which is preliminary data.</text>
</comment>
<dbReference type="Proteomes" id="UP000615446">
    <property type="component" value="Unassembled WGS sequence"/>
</dbReference>
<evidence type="ECO:0000313" key="1">
    <source>
        <dbReference type="EMBL" id="GET01917.1"/>
    </source>
</evidence>
<evidence type="ECO:0000313" key="2">
    <source>
        <dbReference type="Proteomes" id="UP000615446"/>
    </source>
</evidence>
<name>A0A8H3R3E7_9GLOM</name>
<protein>
    <recommendedName>
        <fullName evidence="3">BED-type domain-containing protein</fullName>
    </recommendedName>
</protein>
<accession>A0A8H3R3E7</accession>
<organism evidence="1 2">
    <name type="scientific">Rhizophagus clarus</name>
    <dbReference type="NCBI Taxonomy" id="94130"/>
    <lineage>
        <taxon>Eukaryota</taxon>
        <taxon>Fungi</taxon>
        <taxon>Fungi incertae sedis</taxon>
        <taxon>Mucoromycota</taxon>
        <taxon>Glomeromycotina</taxon>
        <taxon>Glomeromycetes</taxon>
        <taxon>Glomerales</taxon>
        <taxon>Glomeraceae</taxon>
        <taxon>Rhizophagus</taxon>
    </lineage>
</organism>
<dbReference type="OrthoDB" id="10614669at2759"/>
<proteinExistence type="predicted"/>
<dbReference type="AlphaFoldDB" id="A0A8H3R3E7"/>
<evidence type="ECO:0008006" key="3">
    <source>
        <dbReference type="Google" id="ProtNLM"/>
    </source>
</evidence>